<dbReference type="STRING" id="345632.GPICK_01245"/>
<evidence type="ECO:0000259" key="2">
    <source>
        <dbReference type="Pfam" id="PF01243"/>
    </source>
</evidence>
<reference evidence="3 4" key="1">
    <citation type="journal article" date="2015" name="Genome Announc.">
        <title>Complete Genome of Geobacter pickeringii G13T, a Metal-Reducing Isolate from Sedimentary Kaolin Deposits.</title>
        <authorList>
            <person name="Badalamenti J.P."/>
            <person name="Bond D.R."/>
        </authorList>
    </citation>
    <scope>NUCLEOTIDE SEQUENCE [LARGE SCALE GENOMIC DNA]</scope>
    <source>
        <strain evidence="3 4">G13</strain>
    </source>
</reference>
<dbReference type="GO" id="GO:0005829">
    <property type="term" value="C:cytosol"/>
    <property type="evidence" value="ECO:0007669"/>
    <property type="project" value="TreeGrafter"/>
</dbReference>
<evidence type="ECO:0000256" key="1">
    <source>
        <dbReference type="ARBA" id="ARBA00023002"/>
    </source>
</evidence>
<dbReference type="SUPFAM" id="SSF50475">
    <property type="entry name" value="FMN-binding split barrel"/>
    <property type="match status" value="1"/>
</dbReference>
<dbReference type="HOGENOM" id="CLU_105087_1_0_7"/>
<gene>
    <name evidence="3" type="ORF">GPICK_01245</name>
</gene>
<dbReference type="AlphaFoldDB" id="A0A0B5B6L7"/>
<evidence type="ECO:0000313" key="4">
    <source>
        <dbReference type="Proteomes" id="UP000057609"/>
    </source>
</evidence>
<dbReference type="InterPro" id="IPR011576">
    <property type="entry name" value="Pyridox_Oxase_N"/>
</dbReference>
<dbReference type="KEGG" id="gpi:GPICK_01245"/>
<evidence type="ECO:0000313" key="3">
    <source>
        <dbReference type="EMBL" id="AJE02182.1"/>
    </source>
</evidence>
<dbReference type="RefSeq" id="WP_039739811.1">
    <property type="nucleotide sequence ID" value="NZ_CP009788.1"/>
</dbReference>
<keyword evidence="4" id="KW-1185">Reference proteome</keyword>
<dbReference type="InterPro" id="IPR052019">
    <property type="entry name" value="F420H2_bilvrd_red/Heme_oxyg"/>
</dbReference>
<dbReference type="OrthoDB" id="3693562at2"/>
<sequence length="158" mass="17439">MGSNVNGKISQEIIEYIGGTLWAELATVREDGSPVVRTIGAFALDNGGSSIYFATLPNADKTRQIEANNRVSFFFQHEGQQLHEFRNAEVIGSAAKIDADDKLERAVRSIAERSPFVREHIEKNGVGTFGFYEVTASEIKFLDYRKGIGPEAIETVIL</sequence>
<dbReference type="PANTHER" id="PTHR35176:SF6">
    <property type="entry name" value="HEME OXYGENASE HI_0854-RELATED"/>
    <property type="match status" value="1"/>
</dbReference>
<proteinExistence type="predicted"/>
<name>A0A0B5B6L7_9BACT</name>
<dbReference type="Gene3D" id="2.30.110.10">
    <property type="entry name" value="Electron Transport, Fmn-binding Protein, Chain A"/>
    <property type="match status" value="1"/>
</dbReference>
<accession>A0A0B5B6L7</accession>
<feature type="domain" description="Pyridoxamine 5'-phosphate oxidase N-terminal" evidence="2">
    <location>
        <begin position="24"/>
        <end position="141"/>
    </location>
</feature>
<dbReference type="Proteomes" id="UP000057609">
    <property type="component" value="Chromosome"/>
</dbReference>
<dbReference type="InterPro" id="IPR012349">
    <property type="entry name" value="Split_barrel_FMN-bd"/>
</dbReference>
<protein>
    <recommendedName>
        <fullName evidence="2">Pyridoxamine 5'-phosphate oxidase N-terminal domain-containing protein</fullName>
    </recommendedName>
</protein>
<dbReference type="EMBL" id="CP009788">
    <property type="protein sequence ID" value="AJE02182.1"/>
    <property type="molecule type" value="Genomic_DNA"/>
</dbReference>
<dbReference type="PANTHER" id="PTHR35176">
    <property type="entry name" value="HEME OXYGENASE HI_0854-RELATED"/>
    <property type="match status" value="1"/>
</dbReference>
<dbReference type="GO" id="GO:0016627">
    <property type="term" value="F:oxidoreductase activity, acting on the CH-CH group of donors"/>
    <property type="evidence" value="ECO:0007669"/>
    <property type="project" value="TreeGrafter"/>
</dbReference>
<keyword evidence="1" id="KW-0560">Oxidoreductase</keyword>
<dbReference type="Pfam" id="PF01243">
    <property type="entry name" value="PNPOx_N"/>
    <property type="match status" value="1"/>
</dbReference>
<dbReference type="GO" id="GO:0070967">
    <property type="term" value="F:coenzyme F420 binding"/>
    <property type="evidence" value="ECO:0007669"/>
    <property type="project" value="TreeGrafter"/>
</dbReference>
<organism evidence="3 4">
    <name type="scientific">Geobacter pickeringii</name>
    <dbReference type="NCBI Taxonomy" id="345632"/>
    <lineage>
        <taxon>Bacteria</taxon>
        <taxon>Pseudomonadati</taxon>
        <taxon>Thermodesulfobacteriota</taxon>
        <taxon>Desulfuromonadia</taxon>
        <taxon>Geobacterales</taxon>
        <taxon>Geobacteraceae</taxon>
        <taxon>Geobacter</taxon>
    </lineage>
</organism>